<dbReference type="InterPro" id="IPR000182">
    <property type="entry name" value="GNAT_dom"/>
</dbReference>
<dbReference type="EMBL" id="JEMY01000044">
    <property type="protein sequence ID" value="EXI86255.1"/>
    <property type="molecule type" value="Genomic_DNA"/>
</dbReference>
<evidence type="ECO:0000313" key="2">
    <source>
        <dbReference type="EMBL" id="EXI86255.1"/>
    </source>
</evidence>
<proteinExistence type="predicted"/>
<dbReference type="eggNOG" id="COG1247">
    <property type="taxonomic scope" value="Bacteria"/>
</dbReference>
<evidence type="ECO:0000313" key="3">
    <source>
        <dbReference type="Proteomes" id="UP000022141"/>
    </source>
</evidence>
<dbReference type="PROSITE" id="PS51186">
    <property type="entry name" value="GNAT"/>
    <property type="match status" value="1"/>
</dbReference>
<dbReference type="PATRIC" id="fig|1454004.3.peg.3128"/>
<dbReference type="Pfam" id="PF13302">
    <property type="entry name" value="Acetyltransf_3"/>
    <property type="match status" value="1"/>
</dbReference>
<feature type="domain" description="N-acetyltransferase" evidence="1">
    <location>
        <begin position="18"/>
        <end position="176"/>
    </location>
</feature>
<evidence type="ECO:0000259" key="1">
    <source>
        <dbReference type="PROSITE" id="PS51186"/>
    </source>
</evidence>
<sequence>MNDTFAPFDATLRDGRSVHLRAISPSDESELLQAFARMSADARYMRFMRSVSEPNVERLRKALATIPEHGIGIVATVRAPDGIDIVGTCIAMIGNDPSRCEFAITVAADHGRTGLGRVLMTALIEAARRRGLYEMEGFVLAVNQPMLRLAAGLGFTISNDPDDFSVRLCRLRLAAS</sequence>
<dbReference type="Gene3D" id="3.40.630.30">
    <property type="match status" value="1"/>
</dbReference>
<dbReference type="InterPro" id="IPR016181">
    <property type="entry name" value="Acyl_CoA_acyltransferase"/>
</dbReference>
<dbReference type="STRING" id="1454004.AW11_03032"/>
<gene>
    <name evidence="2" type="ORF">AW11_03032</name>
</gene>
<reference evidence="2" key="1">
    <citation type="submission" date="2014-02" db="EMBL/GenBank/DDBJ databases">
        <title>Expanding our view of genomic diversity in Candidatus Accumulibacter clades.</title>
        <authorList>
            <person name="Skennerton C.T."/>
            <person name="Barr J.J."/>
            <person name="Slater F.R."/>
            <person name="Bond P.L."/>
            <person name="Tyson G.W."/>
        </authorList>
    </citation>
    <scope>NUCLEOTIDE SEQUENCE [LARGE SCALE GENOMIC DNA]</scope>
</reference>
<dbReference type="SUPFAM" id="SSF55729">
    <property type="entry name" value="Acyl-CoA N-acyltransferases (Nat)"/>
    <property type="match status" value="1"/>
</dbReference>
<accession>A0A011QAV7</accession>
<dbReference type="GO" id="GO:0016747">
    <property type="term" value="F:acyltransferase activity, transferring groups other than amino-acyl groups"/>
    <property type="evidence" value="ECO:0007669"/>
    <property type="project" value="InterPro"/>
</dbReference>
<name>A0A011QAV7_ACCRE</name>
<comment type="caution">
    <text evidence="2">The sequence shown here is derived from an EMBL/GenBank/DDBJ whole genome shotgun (WGS) entry which is preliminary data.</text>
</comment>
<dbReference type="AlphaFoldDB" id="A0A011QAV7"/>
<dbReference type="Proteomes" id="UP000022141">
    <property type="component" value="Unassembled WGS sequence"/>
</dbReference>
<keyword evidence="3" id="KW-1185">Reference proteome</keyword>
<organism evidence="2 3">
    <name type="scientific">Accumulibacter regalis</name>
    <dbReference type="NCBI Taxonomy" id="522306"/>
    <lineage>
        <taxon>Bacteria</taxon>
        <taxon>Pseudomonadati</taxon>
        <taxon>Pseudomonadota</taxon>
        <taxon>Betaproteobacteria</taxon>
        <taxon>Candidatus Accumulibacter</taxon>
    </lineage>
</organism>
<protein>
    <recommendedName>
        <fullName evidence="1">N-acetyltransferase domain-containing protein</fullName>
    </recommendedName>
</protein>